<evidence type="ECO:0000256" key="3">
    <source>
        <dbReference type="ARBA" id="ARBA00018116"/>
    </source>
</evidence>
<evidence type="ECO:0000256" key="1">
    <source>
        <dbReference type="ARBA" id="ARBA00004434"/>
    </source>
</evidence>
<proteinExistence type="inferred from homology"/>
<dbReference type="Proteomes" id="UP000005627">
    <property type="component" value="Chromosome 4"/>
</dbReference>
<evidence type="ECO:0000256" key="10">
    <source>
        <dbReference type="ARBA" id="ARBA00023136"/>
    </source>
</evidence>
<keyword evidence="9 12" id="KW-0496">Mitochondrion</keyword>
<dbReference type="Pfam" id="PF09731">
    <property type="entry name" value="Mitofilin"/>
    <property type="match status" value="2"/>
</dbReference>
<keyword evidence="10" id="KW-0472">Membrane</keyword>
<keyword evidence="8" id="KW-0175">Coiled coil</keyword>
<comment type="subcellular location">
    <subcellularLocation>
        <location evidence="1 12">Mitochondrion inner membrane</location>
        <topology evidence="1 12">Single-pass membrane protein</topology>
    </subcellularLocation>
</comment>
<accession>G8ZSZ6</accession>
<evidence type="ECO:0000256" key="7">
    <source>
        <dbReference type="ARBA" id="ARBA00022989"/>
    </source>
</evidence>
<dbReference type="STRING" id="1076872.G8ZSZ6"/>
<dbReference type="AlphaFoldDB" id="G8ZSZ6"/>
<dbReference type="GO" id="GO:0042407">
    <property type="term" value="P:cristae formation"/>
    <property type="evidence" value="ECO:0007669"/>
    <property type="project" value="EnsemblFungi"/>
</dbReference>
<dbReference type="GeneID" id="11502175"/>
<dbReference type="RefSeq" id="XP_003680951.1">
    <property type="nucleotide sequence ID" value="XM_003680903.1"/>
</dbReference>
<dbReference type="GO" id="GO:0097753">
    <property type="term" value="P:membrane bending"/>
    <property type="evidence" value="ECO:0007669"/>
    <property type="project" value="EnsemblFungi"/>
</dbReference>
<dbReference type="OrthoDB" id="10261039at2759"/>
<evidence type="ECO:0000256" key="9">
    <source>
        <dbReference type="ARBA" id="ARBA00023128"/>
    </source>
</evidence>
<dbReference type="InterPro" id="IPR019133">
    <property type="entry name" value="MIC60"/>
</dbReference>
<comment type="similarity">
    <text evidence="2 12">Belongs to the MICOS complex subunit Mic60 family.</text>
</comment>
<evidence type="ECO:0000256" key="12">
    <source>
        <dbReference type="RuleBase" id="RU363000"/>
    </source>
</evidence>
<evidence type="ECO:0000313" key="14">
    <source>
        <dbReference type="Proteomes" id="UP000005627"/>
    </source>
</evidence>
<dbReference type="InParanoid" id="G8ZSZ6"/>
<keyword evidence="14" id="KW-1185">Reference proteome</keyword>
<name>G8ZSZ6_TORDE</name>
<dbReference type="FunCoup" id="G8ZSZ6">
    <property type="interactions" value="229"/>
</dbReference>
<organism evidence="13 14">
    <name type="scientific">Torulaspora delbrueckii</name>
    <name type="common">Yeast</name>
    <name type="synonym">Candida colliculosa</name>
    <dbReference type="NCBI Taxonomy" id="4950"/>
    <lineage>
        <taxon>Eukaryota</taxon>
        <taxon>Fungi</taxon>
        <taxon>Dikarya</taxon>
        <taxon>Ascomycota</taxon>
        <taxon>Saccharomycotina</taxon>
        <taxon>Saccharomycetes</taxon>
        <taxon>Saccharomycetales</taxon>
        <taxon>Saccharomycetaceae</taxon>
        <taxon>Torulaspora</taxon>
    </lineage>
</organism>
<dbReference type="GO" id="GO:0030061">
    <property type="term" value="C:mitochondrial crista"/>
    <property type="evidence" value="ECO:0007669"/>
    <property type="project" value="EnsemblFungi"/>
</dbReference>
<keyword evidence="5 12" id="KW-0999">Mitochondrion inner membrane</keyword>
<dbReference type="GO" id="GO:0044284">
    <property type="term" value="C:mitochondrial crista junction"/>
    <property type="evidence" value="ECO:0007669"/>
    <property type="project" value="EnsemblFungi"/>
</dbReference>
<evidence type="ECO:0000313" key="13">
    <source>
        <dbReference type="EMBL" id="CCE91740.1"/>
    </source>
</evidence>
<dbReference type="HOGENOM" id="CLU_008024_2_0_1"/>
<protein>
    <recommendedName>
        <fullName evidence="3 12">MICOS complex subunit MIC60</fullName>
    </recommendedName>
    <alternativeName>
        <fullName evidence="12">Mitofilin</fullName>
    </alternativeName>
</protein>
<dbReference type="EMBL" id="HE616745">
    <property type="protein sequence ID" value="CCE91740.1"/>
    <property type="molecule type" value="Genomic_DNA"/>
</dbReference>
<comment type="subunit">
    <text evidence="12">Component of the mitochondrial contact site and cristae organizing system (MICOS) complex.</text>
</comment>
<evidence type="ECO:0000256" key="4">
    <source>
        <dbReference type="ARBA" id="ARBA00022692"/>
    </source>
</evidence>
<evidence type="ECO:0000256" key="8">
    <source>
        <dbReference type="ARBA" id="ARBA00023054"/>
    </source>
</evidence>
<sequence>MLKSSSSSLLKHAVTRRSLASINTGAVVSSTPTSHPLRRFIVRTTLAISLFYAGGLALAEYNDSFNDIFVENIPFAETLVDSFESYRDATMLSSPLTLEELRAKFGGMLGGKVTSIPNQGVNAQDANKEDLKASIPTKIDARSPLTSTSTARNDAALVNLSPINVVTGSHTPTKFAELVKGINDAIRAINEQKIEVAEEQLSVIIEAHQALTTSVVNFNKDIESVVEQGISERTAQLVSDLTNKYETRLKEDEANLTSKFTEELQDYRKGLEERSAKQLAEDLKANEQTLLAKHANEVALLSITQVEEFNKILKEKLDTERDGRLAHLKDLDSGVGRLLESVDNLNHILMKKEAVTQLTLTIEELKTKLQSSNSHALNIESQLKKLKSLSDILPGKPKPCCKSKNKSPALIDVAISELDSLTSKQEILTNEQLYNRWNLLGDDFKTASLLPPNAGILGHTFAKMFSFLLFTKEGSSPKNQDLDSVFARVNENLRLSKLDKAVEEVVALQGWPYVLCQEWINDARRKLEVESLVDVLDCELRTL</sequence>
<dbReference type="GO" id="GO:0045041">
    <property type="term" value="P:protein import into mitochondrial intermembrane space"/>
    <property type="evidence" value="ECO:0007669"/>
    <property type="project" value="EnsemblFungi"/>
</dbReference>
<dbReference type="PANTHER" id="PTHR15415:SF7">
    <property type="entry name" value="MICOS COMPLEX SUBUNIT MIC60"/>
    <property type="match status" value="1"/>
</dbReference>
<keyword evidence="7" id="KW-1133">Transmembrane helix</keyword>
<evidence type="ECO:0000256" key="11">
    <source>
        <dbReference type="ARBA" id="ARBA00025571"/>
    </source>
</evidence>
<dbReference type="GO" id="GO:0008289">
    <property type="term" value="F:lipid binding"/>
    <property type="evidence" value="ECO:0007669"/>
    <property type="project" value="EnsemblFungi"/>
</dbReference>
<gene>
    <name evidence="13" type="primary">TDEL0D01560</name>
    <name evidence="13" type="ORF">TDEL_0D01560</name>
</gene>
<reference evidence="13 14" key="1">
    <citation type="journal article" date="2011" name="Proc. Natl. Acad. Sci. U.S.A.">
        <title>Evolutionary erosion of yeast sex chromosomes by mating-type switching accidents.</title>
        <authorList>
            <person name="Gordon J.L."/>
            <person name="Armisen D."/>
            <person name="Proux-Wera E."/>
            <person name="Oheigeartaigh S.S."/>
            <person name="Byrne K.P."/>
            <person name="Wolfe K.H."/>
        </authorList>
    </citation>
    <scope>NUCLEOTIDE SEQUENCE [LARGE SCALE GENOMIC DNA]</scope>
    <source>
        <strain evidence="14">ATCC 10662 / CBS 1146 / NBRC 0425 / NCYC 2629 / NRRL Y-866</strain>
    </source>
</reference>
<dbReference type="PANTHER" id="PTHR15415">
    <property type="entry name" value="MITOFILIN"/>
    <property type="match status" value="1"/>
</dbReference>
<evidence type="ECO:0000256" key="2">
    <source>
        <dbReference type="ARBA" id="ARBA00010877"/>
    </source>
</evidence>
<dbReference type="GO" id="GO:0061617">
    <property type="term" value="C:MICOS complex"/>
    <property type="evidence" value="ECO:0007669"/>
    <property type="project" value="EnsemblFungi"/>
</dbReference>
<evidence type="ECO:0000256" key="5">
    <source>
        <dbReference type="ARBA" id="ARBA00022792"/>
    </source>
</evidence>
<dbReference type="KEGG" id="tdl:TDEL_0D01560"/>
<comment type="function">
    <text evidence="11">Component of the MICOS complex, a large protein complex of the mitochondrial inner membrane that plays crucial roles in the maintenance of crista junctions, inner membrane architecture, and formation of contact sites to the outer membrane. Plays a role in keeping cristae membranes connected to the inner boundary membrane. Also promotes protein import via the mitochondrial intermembrane space assembly (MIA) pathway.</text>
</comment>
<keyword evidence="6" id="KW-0809">Transit peptide</keyword>
<keyword evidence="4 12" id="KW-0812">Transmembrane</keyword>
<dbReference type="eggNOG" id="KOG1854">
    <property type="taxonomic scope" value="Eukaryota"/>
</dbReference>
<evidence type="ECO:0000256" key="6">
    <source>
        <dbReference type="ARBA" id="ARBA00022946"/>
    </source>
</evidence>